<dbReference type="CDD" id="cd00090">
    <property type="entry name" value="HTH_ARSR"/>
    <property type="match status" value="1"/>
</dbReference>
<dbReference type="InterPro" id="IPR011008">
    <property type="entry name" value="Dimeric_a/b-barrel"/>
</dbReference>
<keyword evidence="1" id="KW-0805">Transcription regulation</keyword>
<dbReference type="PANTHER" id="PTHR30154">
    <property type="entry name" value="LEUCINE-RESPONSIVE REGULATORY PROTEIN"/>
    <property type="match status" value="1"/>
</dbReference>
<dbReference type="Gene3D" id="3.30.70.920">
    <property type="match status" value="1"/>
</dbReference>
<feature type="domain" description="HTH asnC-type" evidence="4">
    <location>
        <begin position="6"/>
        <end position="69"/>
    </location>
</feature>
<evidence type="ECO:0000256" key="3">
    <source>
        <dbReference type="ARBA" id="ARBA00023163"/>
    </source>
</evidence>
<dbReference type="PROSITE" id="PS00519">
    <property type="entry name" value="HTH_ASNC_1"/>
    <property type="match status" value="1"/>
</dbReference>
<dbReference type="PRINTS" id="PR00033">
    <property type="entry name" value="HTHASNC"/>
</dbReference>
<organism evidence="5 6">
    <name type="scientific">Dongia sedimenti</name>
    <dbReference type="NCBI Taxonomy" id="3064282"/>
    <lineage>
        <taxon>Bacteria</taxon>
        <taxon>Pseudomonadati</taxon>
        <taxon>Pseudomonadota</taxon>
        <taxon>Alphaproteobacteria</taxon>
        <taxon>Rhodospirillales</taxon>
        <taxon>Dongiaceae</taxon>
        <taxon>Dongia</taxon>
    </lineage>
</organism>
<dbReference type="Pfam" id="PF01037">
    <property type="entry name" value="AsnC_trans_reg"/>
    <property type="match status" value="1"/>
</dbReference>
<evidence type="ECO:0000259" key="4">
    <source>
        <dbReference type="PROSITE" id="PS50956"/>
    </source>
</evidence>
<evidence type="ECO:0000256" key="1">
    <source>
        <dbReference type="ARBA" id="ARBA00023015"/>
    </source>
</evidence>
<dbReference type="SUPFAM" id="SSF54909">
    <property type="entry name" value="Dimeric alpha+beta barrel"/>
    <property type="match status" value="1"/>
</dbReference>
<dbReference type="PANTHER" id="PTHR30154:SF53">
    <property type="entry name" value="HTH-TYPE TRANSCRIPTIONAL REGULATOR LRPC"/>
    <property type="match status" value="1"/>
</dbReference>
<dbReference type="SUPFAM" id="SSF46785">
    <property type="entry name" value="Winged helix' DNA-binding domain"/>
    <property type="match status" value="1"/>
</dbReference>
<evidence type="ECO:0000313" key="6">
    <source>
        <dbReference type="Proteomes" id="UP001230156"/>
    </source>
</evidence>
<dbReference type="Proteomes" id="UP001230156">
    <property type="component" value="Unassembled WGS sequence"/>
</dbReference>
<comment type="caution">
    <text evidence="5">The sequence shown here is derived from an EMBL/GenBank/DDBJ whole genome shotgun (WGS) entry which is preliminary data.</text>
</comment>
<evidence type="ECO:0000313" key="5">
    <source>
        <dbReference type="EMBL" id="MDQ7249196.1"/>
    </source>
</evidence>
<dbReference type="InterPro" id="IPR000485">
    <property type="entry name" value="AsnC-type_HTH_dom"/>
</dbReference>
<accession>A0ABU0YN94</accession>
<dbReference type="RefSeq" id="WP_379956917.1">
    <property type="nucleotide sequence ID" value="NZ_JAUYVI010000005.1"/>
</dbReference>
<dbReference type="PROSITE" id="PS50956">
    <property type="entry name" value="HTH_ASNC_2"/>
    <property type="match status" value="1"/>
</dbReference>
<evidence type="ECO:0000256" key="2">
    <source>
        <dbReference type="ARBA" id="ARBA00023125"/>
    </source>
</evidence>
<dbReference type="InterPro" id="IPR019888">
    <property type="entry name" value="Tscrpt_reg_AsnC-like"/>
</dbReference>
<dbReference type="Pfam" id="PF13412">
    <property type="entry name" value="HTH_24"/>
    <property type="match status" value="1"/>
</dbReference>
<dbReference type="InterPro" id="IPR036390">
    <property type="entry name" value="WH_DNA-bd_sf"/>
</dbReference>
<protein>
    <submittedName>
        <fullName evidence="5">Lrp/AsnC family transcriptional regulator</fullName>
    </submittedName>
</protein>
<dbReference type="SMART" id="SM00344">
    <property type="entry name" value="HTH_ASNC"/>
    <property type="match status" value="1"/>
</dbReference>
<keyword evidence="2" id="KW-0238">DNA-binding</keyword>
<proteinExistence type="predicted"/>
<dbReference type="InterPro" id="IPR011991">
    <property type="entry name" value="ArsR-like_HTH"/>
</dbReference>
<keyword evidence="6" id="KW-1185">Reference proteome</keyword>
<dbReference type="Gene3D" id="1.10.10.10">
    <property type="entry name" value="Winged helix-like DNA-binding domain superfamily/Winged helix DNA-binding domain"/>
    <property type="match status" value="1"/>
</dbReference>
<name>A0ABU0YN94_9PROT</name>
<reference evidence="6" key="1">
    <citation type="submission" date="2023-08" db="EMBL/GenBank/DDBJ databases">
        <title>Rhodospirillaceae gen. nov., a novel taxon isolated from the Yangtze River Yuezi River estuary sludge.</title>
        <authorList>
            <person name="Ruan L."/>
        </authorList>
    </citation>
    <scope>NUCLEOTIDE SEQUENCE [LARGE SCALE GENOMIC DNA]</scope>
    <source>
        <strain evidence="6">R-7</strain>
    </source>
</reference>
<dbReference type="EMBL" id="JAUYVI010000005">
    <property type="protein sequence ID" value="MDQ7249196.1"/>
    <property type="molecule type" value="Genomic_DNA"/>
</dbReference>
<sequence>MAKRNLDDTDRKLIAFLRANARTPTAALARNLGLSRSAVQERLRRLERDGVIRGYTLTVASDAAKGGVSAHVLLTLDPKMQDRAMSAVKGLPEATAAYTVSGAHDAIVMLTAETSAHLDEVLTRIGKMPGVNRTTSAILLSTLFERV</sequence>
<keyword evidence="3" id="KW-0804">Transcription</keyword>
<dbReference type="InterPro" id="IPR019887">
    <property type="entry name" value="Tscrpt_reg_AsnC/Lrp_C"/>
</dbReference>
<dbReference type="InterPro" id="IPR036388">
    <property type="entry name" value="WH-like_DNA-bd_sf"/>
</dbReference>
<gene>
    <name evidence="5" type="ORF">Q8A70_16025</name>
</gene>
<dbReference type="InterPro" id="IPR019885">
    <property type="entry name" value="Tscrpt_reg_HTH_AsnC-type_CS"/>
</dbReference>